<evidence type="ECO:0000313" key="3">
    <source>
        <dbReference type="Proteomes" id="UP000182471"/>
    </source>
</evidence>
<dbReference type="AlphaFoldDB" id="A0A1H9P2X5"/>
<dbReference type="RefSeq" id="WP_022750008.1">
    <property type="nucleotide sequence ID" value="NZ_FOGW01000004.1"/>
</dbReference>
<dbReference type="EMBL" id="FOGW01000004">
    <property type="protein sequence ID" value="SER42542.1"/>
    <property type="molecule type" value="Genomic_DNA"/>
</dbReference>
<keyword evidence="3" id="KW-1185">Reference proteome</keyword>
<feature type="domain" description="DUF6472" evidence="1">
    <location>
        <begin position="3"/>
        <end position="56"/>
    </location>
</feature>
<evidence type="ECO:0000259" key="1">
    <source>
        <dbReference type="Pfam" id="PF20076"/>
    </source>
</evidence>
<evidence type="ECO:0000313" key="2">
    <source>
        <dbReference type="EMBL" id="SER42542.1"/>
    </source>
</evidence>
<proteinExistence type="predicted"/>
<dbReference type="Proteomes" id="UP000182471">
    <property type="component" value="Unassembled WGS sequence"/>
</dbReference>
<dbReference type="Pfam" id="PF20076">
    <property type="entry name" value="DUF6472"/>
    <property type="match status" value="1"/>
</dbReference>
<sequence length="56" mass="6789">MICDTCAYNEYDDEDEEYYCSVNMDEDEMARFVQSSYKNCPFYKSGDEYKVVRHQM</sequence>
<protein>
    <recommendedName>
        <fullName evidence="1">DUF6472 domain-containing protein</fullName>
    </recommendedName>
</protein>
<reference evidence="3" key="1">
    <citation type="submission" date="2016-10" db="EMBL/GenBank/DDBJ databases">
        <authorList>
            <person name="Varghese N."/>
            <person name="Submissions S."/>
        </authorList>
    </citation>
    <scope>NUCLEOTIDE SEQUENCE [LARGE SCALE GENOMIC DNA]</scope>
    <source>
        <strain evidence="3">S1b</strain>
    </source>
</reference>
<name>A0A1H9P2X5_9FIRM</name>
<organism evidence="2 3">
    <name type="scientific">Lachnobacterium bovis</name>
    <dbReference type="NCBI Taxonomy" id="140626"/>
    <lineage>
        <taxon>Bacteria</taxon>
        <taxon>Bacillati</taxon>
        <taxon>Bacillota</taxon>
        <taxon>Clostridia</taxon>
        <taxon>Lachnospirales</taxon>
        <taxon>Lachnospiraceae</taxon>
        <taxon>Lachnobacterium</taxon>
    </lineage>
</organism>
<dbReference type="InterPro" id="IPR045525">
    <property type="entry name" value="DUF6472"/>
</dbReference>
<gene>
    <name evidence="2" type="ORF">SAMN02910429_00068</name>
</gene>
<accession>A0A1H9P2X5</accession>